<comment type="caution">
    <text evidence="1">The sequence shown here is derived from an EMBL/GenBank/DDBJ whole genome shotgun (WGS) entry which is preliminary data.</text>
</comment>
<name>A0ABT9EHH9_9SPHN</name>
<organism evidence="1 2">
    <name type="scientific">Sphingomonas aurea</name>
    <dbReference type="NCBI Taxonomy" id="3063994"/>
    <lineage>
        <taxon>Bacteria</taxon>
        <taxon>Pseudomonadati</taxon>
        <taxon>Pseudomonadota</taxon>
        <taxon>Alphaproteobacteria</taxon>
        <taxon>Sphingomonadales</taxon>
        <taxon>Sphingomonadaceae</taxon>
        <taxon>Sphingomonas</taxon>
    </lineage>
</organism>
<dbReference type="Proteomes" id="UP001230685">
    <property type="component" value="Unassembled WGS sequence"/>
</dbReference>
<evidence type="ECO:0000313" key="2">
    <source>
        <dbReference type="Proteomes" id="UP001230685"/>
    </source>
</evidence>
<reference evidence="1 2" key="1">
    <citation type="submission" date="2023-07" db="EMBL/GenBank/DDBJ databases">
        <authorList>
            <person name="Kim M.K."/>
        </authorList>
    </citation>
    <scope>NUCLEOTIDE SEQUENCE [LARGE SCALE GENOMIC DNA]</scope>
    <source>
        <strain evidence="1 2">KR1UV-12</strain>
    </source>
</reference>
<dbReference type="EMBL" id="JAUUDS010000001">
    <property type="protein sequence ID" value="MDP1026374.1"/>
    <property type="molecule type" value="Genomic_DNA"/>
</dbReference>
<evidence type="ECO:0000313" key="1">
    <source>
        <dbReference type="EMBL" id="MDP1026374.1"/>
    </source>
</evidence>
<gene>
    <name evidence="1" type="ORF">Q5H91_04050</name>
</gene>
<keyword evidence="2" id="KW-1185">Reference proteome</keyword>
<dbReference type="RefSeq" id="WP_305171930.1">
    <property type="nucleotide sequence ID" value="NZ_JAUUDS010000001.1"/>
</dbReference>
<evidence type="ECO:0008006" key="3">
    <source>
        <dbReference type="Google" id="ProtNLM"/>
    </source>
</evidence>
<proteinExistence type="predicted"/>
<accession>A0ABT9EHH9</accession>
<sequence>MKLHLRAKAPSEGARLLVRWIMGRHGGDVARAAERLMVSDVILCRIVEGDVVPGIIVGTSLQRHCDIRARHFSQPPVRGWFDEADAAPLAEAA</sequence>
<protein>
    <recommendedName>
        <fullName evidence="3">XRE family transcriptional regulator</fullName>
    </recommendedName>
</protein>